<proteinExistence type="inferred from homology"/>
<keyword evidence="10" id="KW-1185">Reference proteome</keyword>
<dbReference type="GO" id="GO:0005886">
    <property type="term" value="C:plasma membrane"/>
    <property type="evidence" value="ECO:0007669"/>
    <property type="project" value="TreeGrafter"/>
</dbReference>
<evidence type="ECO:0000256" key="6">
    <source>
        <dbReference type="ARBA" id="ARBA00023136"/>
    </source>
</evidence>
<name>A0A9W7AW81_9STRA</name>
<evidence type="ECO:0000256" key="2">
    <source>
        <dbReference type="ARBA" id="ARBA00005364"/>
    </source>
</evidence>
<feature type="transmembrane region" description="Helical" evidence="7">
    <location>
        <begin position="530"/>
        <end position="547"/>
    </location>
</feature>
<dbReference type="GO" id="GO:0006874">
    <property type="term" value="P:intracellular calcium ion homeostasis"/>
    <property type="evidence" value="ECO:0007669"/>
    <property type="project" value="TreeGrafter"/>
</dbReference>
<feature type="transmembrane region" description="Helical" evidence="7">
    <location>
        <begin position="196"/>
        <end position="214"/>
    </location>
</feature>
<protein>
    <recommendedName>
        <fullName evidence="8">Sodium/calcium exchanger membrane region domain-containing protein</fullName>
    </recommendedName>
</protein>
<feature type="transmembrane region" description="Helical" evidence="7">
    <location>
        <begin position="220"/>
        <end position="241"/>
    </location>
</feature>
<keyword evidence="5 7" id="KW-1133">Transmembrane helix</keyword>
<evidence type="ECO:0000313" key="10">
    <source>
        <dbReference type="Proteomes" id="UP001165085"/>
    </source>
</evidence>
<evidence type="ECO:0000256" key="7">
    <source>
        <dbReference type="SAM" id="Phobius"/>
    </source>
</evidence>
<evidence type="ECO:0000256" key="5">
    <source>
        <dbReference type="ARBA" id="ARBA00022989"/>
    </source>
</evidence>
<organism evidence="9 10">
    <name type="scientific">Triparma strigata</name>
    <dbReference type="NCBI Taxonomy" id="1606541"/>
    <lineage>
        <taxon>Eukaryota</taxon>
        <taxon>Sar</taxon>
        <taxon>Stramenopiles</taxon>
        <taxon>Ochrophyta</taxon>
        <taxon>Bolidophyceae</taxon>
        <taxon>Parmales</taxon>
        <taxon>Triparmaceae</taxon>
        <taxon>Triparma</taxon>
    </lineage>
</organism>
<accession>A0A9W7AW81</accession>
<dbReference type="PANTHER" id="PTHR10846:SF73">
    <property type="entry name" value="SODIUM_CALCIUM EXCHANGER MEMBRANE REGION DOMAIN-CONTAINING PROTEIN"/>
    <property type="match status" value="1"/>
</dbReference>
<feature type="transmembrane region" description="Helical" evidence="7">
    <location>
        <begin position="391"/>
        <end position="414"/>
    </location>
</feature>
<keyword evidence="6 7" id="KW-0472">Membrane</keyword>
<dbReference type="EMBL" id="BRXY01000211">
    <property type="protein sequence ID" value="GMH77716.1"/>
    <property type="molecule type" value="Genomic_DNA"/>
</dbReference>
<keyword evidence="4 7" id="KW-0812">Transmembrane</keyword>
<dbReference type="InterPro" id="IPR004837">
    <property type="entry name" value="NaCa_Exmemb"/>
</dbReference>
<dbReference type="InterPro" id="IPR044880">
    <property type="entry name" value="NCX_ion-bd_dom_sf"/>
</dbReference>
<feature type="transmembrane region" description="Helical" evidence="7">
    <location>
        <begin position="499"/>
        <end position="518"/>
    </location>
</feature>
<evidence type="ECO:0000256" key="1">
    <source>
        <dbReference type="ARBA" id="ARBA00004141"/>
    </source>
</evidence>
<reference evidence="10" key="1">
    <citation type="journal article" date="2023" name="Commun. Biol.">
        <title>Genome analysis of Parmales, the sister group of diatoms, reveals the evolutionary specialization of diatoms from phago-mixotrophs to photoautotrophs.</title>
        <authorList>
            <person name="Ban H."/>
            <person name="Sato S."/>
            <person name="Yoshikawa S."/>
            <person name="Yamada K."/>
            <person name="Nakamura Y."/>
            <person name="Ichinomiya M."/>
            <person name="Sato N."/>
            <person name="Blanc-Mathieu R."/>
            <person name="Endo H."/>
            <person name="Kuwata A."/>
            <person name="Ogata H."/>
        </authorList>
    </citation>
    <scope>NUCLEOTIDE SEQUENCE [LARGE SCALE GENOMIC DNA]</scope>
    <source>
        <strain evidence="10">NIES 3701</strain>
    </source>
</reference>
<gene>
    <name evidence="9" type="ORF">TrST_g7570</name>
</gene>
<evidence type="ECO:0000256" key="4">
    <source>
        <dbReference type="ARBA" id="ARBA00022692"/>
    </source>
</evidence>
<feature type="transmembrane region" description="Helical" evidence="7">
    <location>
        <begin position="420"/>
        <end position="444"/>
    </location>
</feature>
<comment type="caution">
    <text evidence="9">The sequence shown here is derived from an EMBL/GenBank/DDBJ whole genome shotgun (WGS) entry which is preliminary data.</text>
</comment>
<dbReference type="GO" id="GO:0008273">
    <property type="term" value="F:calcium, potassium:sodium antiporter activity"/>
    <property type="evidence" value="ECO:0007669"/>
    <property type="project" value="TreeGrafter"/>
</dbReference>
<evidence type="ECO:0000259" key="8">
    <source>
        <dbReference type="Pfam" id="PF01699"/>
    </source>
</evidence>
<evidence type="ECO:0000313" key="9">
    <source>
        <dbReference type="EMBL" id="GMH77716.1"/>
    </source>
</evidence>
<dbReference type="InterPro" id="IPR004481">
    <property type="entry name" value="K/Na/Ca-exchanger"/>
</dbReference>
<feature type="domain" description="Sodium/calcium exchanger membrane region" evidence="8">
    <location>
        <begin position="95"/>
        <end position="238"/>
    </location>
</feature>
<dbReference type="Proteomes" id="UP001165085">
    <property type="component" value="Unassembled WGS sequence"/>
</dbReference>
<comment type="similarity">
    <text evidence="2">Belongs to the Ca(2+):cation antiporter (CaCA) (TC 2.A.19) family. SLC24A subfamily.</text>
</comment>
<dbReference type="Gene3D" id="1.20.1420.30">
    <property type="entry name" value="NCX, central ion-binding region"/>
    <property type="match status" value="2"/>
</dbReference>
<feature type="transmembrane region" description="Helical" evidence="7">
    <location>
        <begin position="91"/>
        <end position="108"/>
    </location>
</feature>
<feature type="domain" description="Sodium/calcium exchanger membrane region" evidence="8">
    <location>
        <begin position="392"/>
        <end position="545"/>
    </location>
</feature>
<dbReference type="AlphaFoldDB" id="A0A9W7AW81"/>
<comment type="subcellular location">
    <subcellularLocation>
        <location evidence="1">Membrane</location>
        <topology evidence="1">Multi-pass membrane protein</topology>
    </subcellularLocation>
</comment>
<feature type="transmembrane region" description="Helical" evidence="7">
    <location>
        <begin position="160"/>
        <end position="184"/>
    </location>
</feature>
<dbReference type="PANTHER" id="PTHR10846">
    <property type="entry name" value="SODIUM/POTASSIUM/CALCIUM EXCHANGER"/>
    <property type="match status" value="1"/>
</dbReference>
<sequence>MMQAQNVDKTGGSPGRPMQFKGYLLAGCWAVHICVRAYYKGKVGNLTGQEDVRSDQDMGRLLEENGNSTETCEVSPIADPLGEYFQEWFDVFLYLFGMFYLFFGLGYVCEEFFVCSIEKIILEFSIPPDVAGATLMAAGSSSPELFAELVGTFVSKENSAGTGTVVGSAIFNQLIIVGGALILCPTASVELQPLPLIRDVGFYILSIIWLFIAFEDGEIAQWEAWGLFLSYMLYVVVNAFWSRIMACSFVKNFSDSVGGGDLSLYVEGERQSKGEIMEHGNLTEELLVDNYINDLDKPDVDHRSVGDDGGGRSKSCASTGLVRSRYENDGSFSWQEDELTDSLSQGERGSFNPVNEHTNVGCFGKFIHKVTYPLVFIINCLLVDCRKYPKYYWVTFFSSIILLGGIVFFIIQWVEKAGCLIGFGSALMGLTVGAGGTSAPDALVSFHVARNGLGDMAVSNAFGSNVFDILCCLGLPWVIATTGLGRVVEVETEDFKNTFLILVGVLCIFIFNVVISWCRNGKIILFKSTGYIYIAMYLGFVIFSVIYCEILNPDEDDAGDDVDNPM</sequence>
<dbReference type="NCBIfam" id="TIGR00367">
    <property type="entry name" value="calcium/sodium antiporter"/>
    <property type="match status" value="1"/>
</dbReference>
<keyword evidence="3" id="KW-0813">Transport</keyword>
<keyword evidence="3" id="KW-0050">Antiport</keyword>
<dbReference type="Pfam" id="PF01699">
    <property type="entry name" value="Na_Ca_ex"/>
    <property type="match status" value="2"/>
</dbReference>
<evidence type="ECO:0000256" key="3">
    <source>
        <dbReference type="ARBA" id="ARBA00022449"/>
    </source>
</evidence>
<dbReference type="GO" id="GO:0005262">
    <property type="term" value="F:calcium channel activity"/>
    <property type="evidence" value="ECO:0007669"/>
    <property type="project" value="TreeGrafter"/>
</dbReference>
<dbReference type="OrthoDB" id="2127281at2759"/>
<feature type="transmembrane region" description="Helical" evidence="7">
    <location>
        <begin position="456"/>
        <end position="479"/>
    </location>
</feature>